<comment type="caution">
    <text evidence="1">The sequence shown here is derived from an EMBL/GenBank/DDBJ whole genome shotgun (WGS) entry which is preliminary data.</text>
</comment>
<evidence type="ECO:0000313" key="2">
    <source>
        <dbReference type="Proteomes" id="UP000281431"/>
    </source>
</evidence>
<accession>A0A3N6MI80</accession>
<protein>
    <submittedName>
        <fullName evidence="1">Uncharacterized protein</fullName>
    </submittedName>
</protein>
<gene>
    <name evidence="1" type="ORF">EA472_22700</name>
</gene>
<dbReference type="Proteomes" id="UP000281431">
    <property type="component" value="Unassembled WGS sequence"/>
</dbReference>
<dbReference type="EMBL" id="REFZ01000069">
    <property type="protein sequence ID" value="RQG93746.1"/>
    <property type="molecule type" value="Genomic_DNA"/>
</dbReference>
<dbReference type="AlphaFoldDB" id="A0A3N6MI80"/>
<keyword evidence="2" id="KW-1185">Reference proteome</keyword>
<sequence length="68" mass="7763">MTPREPTIYDRTKIETDEQCPMYRGDGPDPCTNTAEYLFVYEASIDPDDDRRRNCLACADCVPEPTIS</sequence>
<proteinExistence type="predicted"/>
<reference evidence="1 2" key="1">
    <citation type="submission" date="2018-10" db="EMBL/GenBank/DDBJ databases">
        <title>Natrarchaeobius chitinivorans gen. nov., sp. nov., and Natrarchaeobius haloalkaliphilus sp. nov., alkaliphilic, chitin-utilizing haloarchaea from hypersaline alkaline lakes.</title>
        <authorList>
            <person name="Sorokin D.Y."/>
            <person name="Elcheninov A.G."/>
            <person name="Kostrikina N.A."/>
            <person name="Bale N.J."/>
            <person name="Sinninghe Damste J.S."/>
            <person name="Khijniak T.V."/>
            <person name="Kublanov I.V."/>
            <person name="Toshchakov S.V."/>
        </authorList>
    </citation>
    <scope>NUCLEOTIDE SEQUENCE [LARGE SCALE GENOMIC DNA]</scope>
    <source>
        <strain evidence="1 2">AArcht7</strain>
    </source>
</reference>
<organism evidence="1 2">
    <name type="scientific">Natrarchaeobius chitinivorans</name>
    <dbReference type="NCBI Taxonomy" id="1679083"/>
    <lineage>
        <taxon>Archaea</taxon>
        <taxon>Methanobacteriati</taxon>
        <taxon>Methanobacteriota</taxon>
        <taxon>Stenosarchaea group</taxon>
        <taxon>Halobacteria</taxon>
        <taxon>Halobacteriales</taxon>
        <taxon>Natrialbaceae</taxon>
        <taxon>Natrarchaeobius</taxon>
    </lineage>
</organism>
<evidence type="ECO:0000313" key="1">
    <source>
        <dbReference type="EMBL" id="RQG93746.1"/>
    </source>
</evidence>
<name>A0A3N6MI80_NATCH</name>